<dbReference type="Gene3D" id="3.30.200.20">
    <property type="entry name" value="Phosphorylase Kinase, domain 1"/>
    <property type="match status" value="1"/>
</dbReference>
<evidence type="ECO:0000313" key="3">
    <source>
        <dbReference type="Proteomes" id="UP001596455"/>
    </source>
</evidence>
<sequence>MPTRSADTAGELVRAALGTAVRSSAPLAGGTYNAVHDLVLDDGRRAVLKVAPPPDRPRMGHEQDLLSAEAMFDERARGALGGVLPEVLAHGSVPGEPGREYLLLGHLPGSLLNQVDLAAGDRKVVRRELGQAVARLHTVTGSEFGYLTQPRLRAPTWPAAFGAMVEEVVADADRYGVELPAGGGAAVLGRVRSNLGHLEVVRTPILVHFDLWDGNVLVGDGAGPPRLTGIIDAERAFWGDPVAELVSLALTGDIRDDAALLEGYREAGGAADLGPPALRRLALYRIYLWLIMLTETTPRGYDRARTERVWEWVGRRLQEDLAEIAAPVAG</sequence>
<dbReference type="PANTHER" id="PTHR21310:SF15">
    <property type="entry name" value="AMINOGLYCOSIDE PHOSPHOTRANSFERASE DOMAIN-CONTAINING PROTEIN"/>
    <property type="match status" value="1"/>
</dbReference>
<evidence type="ECO:0000259" key="1">
    <source>
        <dbReference type="Pfam" id="PF01636"/>
    </source>
</evidence>
<dbReference type="RefSeq" id="WP_382391493.1">
    <property type="nucleotide sequence ID" value="NZ_JBHTCQ010000001.1"/>
</dbReference>
<dbReference type="InterPro" id="IPR051678">
    <property type="entry name" value="AGP_Transferase"/>
</dbReference>
<dbReference type="SUPFAM" id="SSF56112">
    <property type="entry name" value="Protein kinase-like (PK-like)"/>
    <property type="match status" value="1"/>
</dbReference>
<dbReference type="InterPro" id="IPR011009">
    <property type="entry name" value="Kinase-like_dom_sf"/>
</dbReference>
<dbReference type="Pfam" id="PF01636">
    <property type="entry name" value="APH"/>
    <property type="match status" value="1"/>
</dbReference>
<keyword evidence="3" id="KW-1185">Reference proteome</keyword>
<evidence type="ECO:0000313" key="2">
    <source>
        <dbReference type="EMBL" id="MFC7404268.1"/>
    </source>
</evidence>
<dbReference type="Gene3D" id="3.90.1200.10">
    <property type="match status" value="1"/>
</dbReference>
<dbReference type="EMBL" id="JBHTCQ010000001">
    <property type="protein sequence ID" value="MFC7404268.1"/>
    <property type="molecule type" value="Genomic_DNA"/>
</dbReference>
<dbReference type="PANTHER" id="PTHR21310">
    <property type="entry name" value="AMINOGLYCOSIDE PHOSPHOTRANSFERASE-RELATED-RELATED"/>
    <property type="match status" value="1"/>
</dbReference>
<protein>
    <submittedName>
        <fullName evidence="2">Phosphotransferase family protein</fullName>
    </submittedName>
</protein>
<feature type="domain" description="Aminoglycoside phosphotransferase" evidence="1">
    <location>
        <begin position="26"/>
        <end position="279"/>
    </location>
</feature>
<dbReference type="Proteomes" id="UP001596455">
    <property type="component" value="Unassembled WGS sequence"/>
</dbReference>
<reference evidence="3" key="1">
    <citation type="journal article" date="2019" name="Int. J. Syst. Evol. Microbiol.">
        <title>The Global Catalogue of Microorganisms (GCM) 10K type strain sequencing project: providing services to taxonomists for standard genome sequencing and annotation.</title>
        <authorList>
            <consortium name="The Broad Institute Genomics Platform"/>
            <consortium name="The Broad Institute Genome Sequencing Center for Infectious Disease"/>
            <person name="Wu L."/>
            <person name="Ma J."/>
        </authorList>
    </citation>
    <scope>NUCLEOTIDE SEQUENCE [LARGE SCALE GENOMIC DNA]</scope>
    <source>
        <strain evidence="3">JCM 1490</strain>
    </source>
</reference>
<accession>A0ABW2Q447</accession>
<proteinExistence type="predicted"/>
<name>A0ABW2Q447_9MICO</name>
<comment type="caution">
    <text evidence="2">The sequence shown here is derived from an EMBL/GenBank/DDBJ whole genome shotgun (WGS) entry which is preliminary data.</text>
</comment>
<gene>
    <name evidence="2" type="ORF">ACFQQL_04020</name>
</gene>
<organism evidence="2 3">
    <name type="scientific">Georgenia alba</name>
    <dbReference type="NCBI Taxonomy" id="2233858"/>
    <lineage>
        <taxon>Bacteria</taxon>
        <taxon>Bacillati</taxon>
        <taxon>Actinomycetota</taxon>
        <taxon>Actinomycetes</taxon>
        <taxon>Micrococcales</taxon>
        <taxon>Bogoriellaceae</taxon>
        <taxon>Georgenia</taxon>
    </lineage>
</organism>
<dbReference type="InterPro" id="IPR002575">
    <property type="entry name" value="Aminoglycoside_PTrfase"/>
</dbReference>